<comment type="caution">
    <text evidence="6">Lacks conserved residue(s) required for the propagation of feature annotation.</text>
</comment>
<evidence type="ECO:0000256" key="4">
    <source>
        <dbReference type="ARBA" id="ARBA00022989"/>
    </source>
</evidence>
<name>W1NC70_9GAMM</name>
<feature type="transmembrane region" description="Helical" evidence="6">
    <location>
        <begin position="189"/>
        <end position="206"/>
    </location>
</feature>
<accession>W1NC70</accession>
<keyword evidence="5 6" id="KW-0472">Membrane</keyword>
<dbReference type="AlphaFoldDB" id="W1NC70"/>
<evidence type="ECO:0000256" key="6">
    <source>
        <dbReference type="RuleBase" id="RU363076"/>
    </source>
</evidence>
<comment type="caution">
    <text evidence="7">The sequence shown here is derived from an EMBL/GenBank/DDBJ whole genome shotgun (WGS) entry which is preliminary data.</text>
</comment>
<dbReference type="eggNOG" id="COG3346">
    <property type="taxonomic scope" value="Bacteria"/>
</dbReference>
<dbReference type="EMBL" id="AVBC01000014">
    <property type="protein sequence ID" value="ERL52786.1"/>
    <property type="molecule type" value="Genomic_DNA"/>
</dbReference>
<keyword evidence="6" id="KW-1003">Cell membrane</keyword>
<gene>
    <name evidence="7" type="ORF">BJB45_16025</name>
</gene>
<keyword evidence="8" id="KW-1185">Reference proteome</keyword>
<evidence type="ECO:0000313" key="7">
    <source>
        <dbReference type="EMBL" id="ERL52786.1"/>
    </source>
</evidence>
<dbReference type="Pfam" id="PF02104">
    <property type="entry name" value="SURF1"/>
    <property type="match status" value="1"/>
</dbReference>
<evidence type="ECO:0000256" key="2">
    <source>
        <dbReference type="ARBA" id="ARBA00007165"/>
    </source>
</evidence>
<reference evidence="7 8" key="1">
    <citation type="submission" date="2013-08" db="EMBL/GenBank/DDBJ databases">
        <title>draft genome of Halomonas huanghegensis, strain BJGMM-B45T.</title>
        <authorList>
            <person name="Miao C."/>
            <person name="Wan Y."/>
            <person name="Jin W."/>
        </authorList>
    </citation>
    <scope>NUCLEOTIDE SEQUENCE [LARGE SCALE GENOMIC DNA]</scope>
    <source>
        <strain evidence="7 8">BJGMM-B45</strain>
    </source>
</reference>
<dbReference type="InterPro" id="IPR045214">
    <property type="entry name" value="Surf1/Surf4"/>
</dbReference>
<dbReference type="PANTHER" id="PTHR23427">
    <property type="entry name" value="SURFEIT LOCUS PROTEIN"/>
    <property type="match status" value="1"/>
</dbReference>
<dbReference type="PROSITE" id="PS50895">
    <property type="entry name" value="SURF1"/>
    <property type="match status" value="1"/>
</dbReference>
<keyword evidence="3 6" id="KW-0812">Transmembrane</keyword>
<dbReference type="PATRIC" id="fig|1178482.3.peg.463"/>
<protein>
    <recommendedName>
        <fullName evidence="6">SURF1-like protein</fullName>
    </recommendedName>
</protein>
<dbReference type="STRING" id="1178482.AR456_10655"/>
<evidence type="ECO:0000313" key="8">
    <source>
        <dbReference type="Proteomes" id="UP000019113"/>
    </source>
</evidence>
<dbReference type="GO" id="GO:0005886">
    <property type="term" value="C:plasma membrane"/>
    <property type="evidence" value="ECO:0007669"/>
    <property type="project" value="UniProtKB-SubCell"/>
</dbReference>
<dbReference type="PANTHER" id="PTHR23427:SF2">
    <property type="entry name" value="SURFEIT LOCUS PROTEIN 1"/>
    <property type="match status" value="1"/>
</dbReference>
<dbReference type="CDD" id="cd06662">
    <property type="entry name" value="SURF1"/>
    <property type="match status" value="1"/>
</dbReference>
<keyword evidence="4 6" id="KW-1133">Transmembrane helix</keyword>
<comment type="subcellular location">
    <subcellularLocation>
        <location evidence="6">Cell membrane</location>
        <topology evidence="6">Multi-pass membrane protein</topology>
    </subcellularLocation>
    <subcellularLocation>
        <location evidence="1">Membrane</location>
    </subcellularLocation>
</comment>
<evidence type="ECO:0000256" key="5">
    <source>
        <dbReference type="ARBA" id="ARBA00023136"/>
    </source>
</evidence>
<evidence type="ECO:0000256" key="1">
    <source>
        <dbReference type="ARBA" id="ARBA00004370"/>
    </source>
</evidence>
<evidence type="ECO:0000256" key="3">
    <source>
        <dbReference type="ARBA" id="ARBA00022692"/>
    </source>
</evidence>
<dbReference type="InterPro" id="IPR002994">
    <property type="entry name" value="Surf1/Shy1"/>
</dbReference>
<dbReference type="Proteomes" id="UP000019113">
    <property type="component" value="Unassembled WGS sequence"/>
</dbReference>
<comment type="similarity">
    <text evidence="2 6">Belongs to the SURF1 family.</text>
</comment>
<organism evidence="7 8">
    <name type="scientific">Halomonas huangheensis</name>
    <dbReference type="NCBI Taxonomy" id="1178482"/>
    <lineage>
        <taxon>Bacteria</taxon>
        <taxon>Pseudomonadati</taxon>
        <taxon>Pseudomonadota</taxon>
        <taxon>Gammaproteobacteria</taxon>
        <taxon>Oceanospirillales</taxon>
        <taxon>Halomonadaceae</taxon>
        <taxon>Halomonas</taxon>
    </lineage>
</organism>
<sequence>MIWCVLCSLLMTLGICLGLWQWHRAADKREWLEAMANAPQVESPRELPSEGSELVVEGHFLGKETLFLDNRTLDGRLGVGVLTPLVDDYGQRWLVDRGFLETGMSRATPEVSTPEGRVRITGEWQADGRQAPVFGDALEGRRLQQIEPAAWPAGFRFDGWLHQASGAGLLPIWWTPNVMPPERHTAYAVQWWSLAMVALIALVLGARRLQADARPSVTDRGIAPTANKYTEAREVRK</sequence>
<proteinExistence type="inferred from homology"/>